<dbReference type="InterPro" id="IPR002871">
    <property type="entry name" value="NIF_FeS_clus_asmbl_NifU_N"/>
</dbReference>
<name>A0ABS5K4R3_9MOLU</name>
<proteinExistence type="predicted"/>
<evidence type="ECO:0000313" key="3">
    <source>
        <dbReference type="Proteomes" id="UP000811481"/>
    </source>
</evidence>
<dbReference type="EMBL" id="JAGVRH010000002">
    <property type="protein sequence ID" value="MBS2126275.1"/>
    <property type="molecule type" value="Genomic_DNA"/>
</dbReference>
<feature type="domain" description="NIF system FeS cluster assembly NifU N-terminal" evidence="1">
    <location>
        <begin position="1"/>
        <end position="94"/>
    </location>
</feature>
<evidence type="ECO:0000259" key="1">
    <source>
        <dbReference type="Pfam" id="PF01592"/>
    </source>
</evidence>
<organism evidence="2 3">
    <name type="scientific">'Fragaria x ananassa' phyllody phytoplasma</name>
    <dbReference type="NCBI Taxonomy" id="2358428"/>
    <lineage>
        <taxon>Bacteria</taxon>
        <taxon>Bacillati</taxon>
        <taxon>Mycoplasmatota</taxon>
        <taxon>Mollicutes</taxon>
        <taxon>Acholeplasmatales</taxon>
        <taxon>Acholeplasmataceae</taxon>
        <taxon>Candidatus Phytoplasma</taxon>
        <taxon>16SrXIII (Mexican periwinkle virescence group)</taxon>
    </lineage>
</organism>
<sequence length="133" mass="15606">MNHYRNPQNQTDIKHQGYKQFEKITPYCGDQIIIQIKLDNNQRILDLKYEANACSICCASAILMSINMKKLDKEESLRKIKHFIAMIKQESYHDNELNQELKAFDIVYQLPNKINCVLLPWQALEGFWSQSLG</sequence>
<reference evidence="2" key="1">
    <citation type="submission" date="2021-04" db="EMBL/GenBank/DDBJ databases">
        <title>Draft genome sequence of StrPh-CL8, a phytoplasma strain causing strawberry phyllody in Chile.</title>
        <authorList>
            <person name="Cui W."/>
            <person name="Zamorano A."/>
            <person name="Fiore N."/>
        </authorList>
    </citation>
    <scope>NUCLEOTIDE SEQUENCE [LARGE SCALE GENOMIC DNA]</scope>
    <source>
        <strain evidence="2">StrPh-Cl</strain>
    </source>
</reference>
<keyword evidence="3" id="KW-1185">Reference proteome</keyword>
<gene>
    <name evidence="2" type="ORF">J8J04_00975</name>
</gene>
<dbReference type="Proteomes" id="UP000811481">
    <property type="component" value="Unassembled WGS sequence"/>
</dbReference>
<evidence type="ECO:0000313" key="2">
    <source>
        <dbReference type="EMBL" id="MBS2126275.1"/>
    </source>
</evidence>
<dbReference type="SUPFAM" id="SSF82649">
    <property type="entry name" value="SufE/NifU"/>
    <property type="match status" value="1"/>
</dbReference>
<dbReference type="Gene3D" id="3.90.1010.10">
    <property type="match status" value="1"/>
</dbReference>
<dbReference type="CDD" id="cd06664">
    <property type="entry name" value="IscU_like"/>
    <property type="match status" value="1"/>
</dbReference>
<dbReference type="Pfam" id="PF01592">
    <property type="entry name" value="NifU_N"/>
    <property type="match status" value="1"/>
</dbReference>
<protein>
    <submittedName>
        <fullName evidence="2">Iron-sulfur cluster assembly scaffold protein</fullName>
    </submittedName>
</protein>
<comment type="caution">
    <text evidence="2">The sequence shown here is derived from an EMBL/GenBank/DDBJ whole genome shotgun (WGS) entry which is preliminary data.</text>
</comment>
<accession>A0ABS5K4R3</accession>